<dbReference type="GO" id="GO:0022857">
    <property type="term" value="F:transmembrane transporter activity"/>
    <property type="evidence" value="ECO:0007669"/>
    <property type="project" value="TreeGrafter"/>
</dbReference>
<evidence type="ECO:0000256" key="4">
    <source>
        <dbReference type="ARBA" id="ARBA00022989"/>
    </source>
</evidence>
<dbReference type="InterPro" id="IPR050250">
    <property type="entry name" value="Macrolide_Exporter_MacB"/>
</dbReference>
<evidence type="ECO:0000256" key="3">
    <source>
        <dbReference type="ARBA" id="ARBA00022692"/>
    </source>
</evidence>
<gene>
    <name evidence="10" type="ORF">COT27_01940</name>
</gene>
<feature type="domain" description="MacB-like periplasmic core" evidence="9">
    <location>
        <begin position="22"/>
        <end position="244"/>
    </location>
</feature>
<keyword evidence="4 7" id="KW-1133">Transmembrane helix</keyword>
<dbReference type="PANTHER" id="PTHR30572:SF4">
    <property type="entry name" value="ABC TRANSPORTER PERMEASE YTRF"/>
    <property type="match status" value="1"/>
</dbReference>
<evidence type="ECO:0000256" key="1">
    <source>
        <dbReference type="ARBA" id="ARBA00004651"/>
    </source>
</evidence>
<feature type="transmembrane region" description="Helical" evidence="7">
    <location>
        <begin position="281"/>
        <end position="306"/>
    </location>
</feature>
<accession>A0A2M6XSV5</accession>
<comment type="similarity">
    <text evidence="6">Belongs to the ABC-4 integral membrane protein family.</text>
</comment>
<dbReference type="InterPro" id="IPR025857">
    <property type="entry name" value="MacB_PCD"/>
</dbReference>
<evidence type="ECO:0000313" key="11">
    <source>
        <dbReference type="Proteomes" id="UP000230586"/>
    </source>
</evidence>
<evidence type="ECO:0000256" key="7">
    <source>
        <dbReference type="SAM" id="Phobius"/>
    </source>
</evidence>
<feature type="transmembrane region" description="Helical" evidence="7">
    <location>
        <begin position="330"/>
        <end position="357"/>
    </location>
</feature>
<protein>
    <submittedName>
        <fullName evidence="10">Multidrug ABC transporter substrate-binding protein</fullName>
    </submittedName>
</protein>
<dbReference type="InterPro" id="IPR003838">
    <property type="entry name" value="ABC3_permease_C"/>
</dbReference>
<evidence type="ECO:0000256" key="5">
    <source>
        <dbReference type="ARBA" id="ARBA00023136"/>
    </source>
</evidence>
<organism evidence="10 11">
    <name type="scientific">Candidatus Kuenenbacteria bacterium CG08_land_8_20_14_0_20_37_23</name>
    <dbReference type="NCBI Taxonomy" id="1974617"/>
    <lineage>
        <taxon>Bacteria</taxon>
        <taxon>Candidatus Kueneniibacteriota</taxon>
    </lineage>
</organism>
<feature type="transmembrane region" description="Helical" evidence="7">
    <location>
        <begin position="21"/>
        <end position="45"/>
    </location>
</feature>
<comment type="caution">
    <text evidence="10">The sequence shown here is derived from an EMBL/GenBank/DDBJ whole genome shotgun (WGS) entry which is preliminary data.</text>
</comment>
<dbReference type="AlphaFoldDB" id="A0A2M6XSV5"/>
<sequence length="410" mass="43610">MNFLSSVKLSLNCLRANKKRAFLTILGIIIGVGSVIVIMSVGAGAQSLLVNEISSFGSNLFGITPGAADENGPPASVMGITVTTLKLDELEDINKVPGVIAATAYVRGVDSAVFDSQKVDITYVGTTPAMLIIEDAAVAEGRFFDDNESKNLSRVVVIGDAIKQDLFGDGQAIGEILKIKKQNFRVIGVMGKRGTVAFENKDTQVFIPIKTAQKILLGINHVSLIRGKFEDNANIDMMTGEIEAVVRENHNISNAAQDDFSVRSLDQALDVLTSVTNALRFFLAGIAAISLLVGGVGIMNIMLVNITERTKEIGLRKAVGATRMNILKQFLIESLTITVFGGIIGIISGSILSWLIATIAKQIGYKWDFVITISSIFLGLGVSAAVGLIFGSYPAAKAAKMEPIEALSAE</sequence>
<evidence type="ECO:0000256" key="6">
    <source>
        <dbReference type="ARBA" id="ARBA00038076"/>
    </source>
</evidence>
<feature type="domain" description="ABC3 transporter permease C-terminal" evidence="8">
    <location>
        <begin position="286"/>
        <end position="403"/>
    </location>
</feature>
<comment type="subcellular location">
    <subcellularLocation>
        <location evidence="1">Cell membrane</location>
        <topology evidence="1">Multi-pass membrane protein</topology>
    </subcellularLocation>
</comment>
<dbReference type="Pfam" id="PF02687">
    <property type="entry name" value="FtsX"/>
    <property type="match status" value="1"/>
</dbReference>
<keyword evidence="3 7" id="KW-0812">Transmembrane</keyword>
<evidence type="ECO:0000259" key="8">
    <source>
        <dbReference type="Pfam" id="PF02687"/>
    </source>
</evidence>
<dbReference type="GO" id="GO:0005886">
    <property type="term" value="C:plasma membrane"/>
    <property type="evidence" value="ECO:0007669"/>
    <property type="project" value="UniProtKB-SubCell"/>
</dbReference>
<evidence type="ECO:0000256" key="2">
    <source>
        <dbReference type="ARBA" id="ARBA00022475"/>
    </source>
</evidence>
<dbReference type="PANTHER" id="PTHR30572">
    <property type="entry name" value="MEMBRANE COMPONENT OF TRANSPORTER-RELATED"/>
    <property type="match status" value="1"/>
</dbReference>
<keyword evidence="2" id="KW-1003">Cell membrane</keyword>
<reference evidence="11" key="1">
    <citation type="submission" date="2017-09" db="EMBL/GenBank/DDBJ databases">
        <title>Depth-based differentiation of microbial function through sediment-hosted aquifers and enrichment of novel symbionts in the deep terrestrial subsurface.</title>
        <authorList>
            <person name="Probst A.J."/>
            <person name="Ladd B."/>
            <person name="Jarett J.K."/>
            <person name="Geller-Mcgrath D.E."/>
            <person name="Sieber C.M.K."/>
            <person name="Emerson J.B."/>
            <person name="Anantharaman K."/>
            <person name="Thomas B.C."/>
            <person name="Malmstrom R."/>
            <person name="Stieglmeier M."/>
            <person name="Klingl A."/>
            <person name="Woyke T."/>
            <person name="Ryan C.M."/>
            <person name="Banfield J.F."/>
        </authorList>
    </citation>
    <scope>NUCLEOTIDE SEQUENCE [LARGE SCALE GENOMIC DNA]</scope>
</reference>
<evidence type="ECO:0000313" key="10">
    <source>
        <dbReference type="EMBL" id="PIU10671.1"/>
    </source>
</evidence>
<evidence type="ECO:0000259" key="9">
    <source>
        <dbReference type="Pfam" id="PF12704"/>
    </source>
</evidence>
<proteinExistence type="inferred from homology"/>
<dbReference type="Proteomes" id="UP000230586">
    <property type="component" value="Unassembled WGS sequence"/>
</dbReference>
<name>A0A2M6XSV5_9BACT</name>
<feature type="transmembrane region" description="Helical" evidence="7">
    <location>
        <begin position="369"/>
        <end position="391"/>
    </location>
</feature>
<dbReference type="Pfam" id="PF12704">
    <property type="entry name" value="MacB_PCD"/>
    <property type="match status" value="1"/>
</dbReference>
<dbReference type="EMBL" id="PEXX01000036">
    <property type="protein sequence ID" value="PIU10671.1"/>
    <property type="molecule type" value="Genomic_DNA"/>
</dbReference>
<keyword evidence="5 7" id="KW-0472">Membrane</keyword>